<dbReference type="InterPro" id="IPR009050">
    <property type="entry name" value="Globin-like_sf"/>
</dbReference>
<dbReference type="EMBL" id="CP031769">
    <property type="protein sequence ID" value="AXR08299.1"/>
    <property type="molecule type" value="Genomic_DNA"/>
</dbReference>
<dbReference type="InterPro" id="IPR001486">
    <property type="entry name" value="Hemoglobin_trunc"/>
</dbReference>
<organism evidence="6 7">
    <name type="scientific">Salinimonas sediminis</name>
    <dbReference type="NCBI Taxonomy" id="2303538"/>
    <lineage>
        <taxon>Bacteria</taxon>
        <taxon>Pseudomonadati</taxon>
        <taxon>Pseudomonadota</taxon>
        <taxon>Gammaproteobacteria</taxon>
        <taxon>Alteromonadales</taxon>
        <taxon>Alteromonadaceae</taxon>
        <taxon>Alteromonas/Salinimonas group</taxon>
        <taxon>Salinimonas</taxon>
    </lineage>
</organism>
<accession>A0A346NRZ2</accession>
<dbReference type="GO" id="GO:0020037">
    <property type="term" value="F:heme binding"/>
    <property type="evidence" value="ECO:0007669"/>
    <property type="project" value="InterPro"/>
</dbReference>
<dbReference type="AlphaFoldDB" id="A0A346NRZ2"/>
<dbReference type="CDD" id="cd14773">
    <property type="entry name" value="TrHb2_PhHbO-like_O"/>
    <property type="match status" value="1"/>
</dbReference>
<dbReference type="InterPro" id="IPR012292">
    <property type="entry name" value="Globin/Proto"/>
</dbReference>
<dbReference type="SUPFAM" id="SSF46458">
    <property type="entry name" value="Globin-like"/>
    <property type="match status" value="1"/>
</dbReference>
<evidence type="ECO:0000256" key="3">
    <source>
        <dbReference type="ARBA" id="ARBA00022723"/>
    </source>
</evidence>
<evidence type="ECO:0000256" key="5">
    <source>
        <dbReference type="ARBA" id="ARBA00034496"/>
    </source>
</evidence>
<dbReference type="InterPro" id="IPR044203">
    <property type="entry name" value="GlbO/GLB3-like"/>
</dbReference>
<keyword evidence="3" id="KW-0479">Metal-binding</keyword>
<keyword evidence="4" id="KW-0408">Iron</keyword>
<keyword evidence="1" id="KW-0813">Transport</keyword>
<dbReference type="KEGG" id="salm:D0Y50_19255"/>
<reference evidence="6 7" key="1">
    <citation type="submission" date="2018-08" db="EMBL/GenBank/DDBJ databases">
        <title>Salinimonas sediminis sp. nov., a piezophilic bacterium isolated from a deep-sea sediment sample from the New Britain Trench.</title>
        <authorList>
            <person name="Cao J."/>
        </authorList>
    </citation>
    <scope>NUCLEOTIDE SEQUENCE [LARGE SCALE GENOMIC DNA]</scope>
    <source>
        <strain evidence="6 7">N102</strain>
    </source>
</reference>
<dbReference type="PANTHER" id="PTHR47366">
    <property type="entry name" value="TWO-ON-TWO HEMOGLOBIN-3"/>
    <property type="match status" value="1"/>
</dbReference>
<gene>
    <name evidence="6" type="ORF">D0Y50_19255</name>
</gene>
<name>A0A346NRZ2_9ALTE</name>
<dbReference type="PANTHER" id="PTHR47366:SF1">
    <property type="entry name" value="TWO-ON-TWO HEMOGLOBIN-3"/>
    <property type="match status" value="1"/>
</dbReference>
<dbReference type="Pfam" id="PF01152">
    <property type="entry name" value="Bac_globin"/>
    <property type="match status" value="1"/>
</dbReference>
<evidence type="ECO:0000313" key="7">
    <source>
        <dbReference type="Proteomes" id="UP000262073"/>
    </source>
</evidence>
<protein>
    <submittedName>
        <fullName evidence="6">Hemoglobin-like oxygen-binding protein</fullName>
    </submittedName>
</protein>
<dbReference type="Gene3D" id="1.10.490.10">
    <property type="entry name" value="Globins"/>
    <property type="match status" value="1"/>
</dbReference>
<dbReference type="Proteomes" id="UP000262073">
    <property type="component" value="Chromosome"/>
</dbReference>
<evidence type="ECO:0000313" key="6">
    <source>
        <dbReference type="EMBL" id="AXR08299.1"/>
    </source>
</evidence>
<dbReference type="GO" id="GO:0046872">
    <property type="term" value="F:metal ion binding"/>
    <property type="evidence" value="ECO:0007669"/>
    <property type="project" value="UniProtKB-KW"/>
</dbReference>
<dbReference type="OrthoDB" id="9790913at2"/>
<dbReference type="GO" id="GO:0019825">
    <property type="term" value="F:oxygen binding"/>
    <property type="evidence" value="ECO:0007669"/>
    <property type="project" value="InterPro"/>
</dbReference>
<comment type="similarity">
    <text evidence="5">Belongs to the truncated hemoglobin family. Group II subfamily.</text>
</comment>
<evidence type="ECO:0000256" key="1">
    <source>
        <dbReference type="ARBA" id="ARBA00022448"/>
    </source>
</evidence>
<keyword evidence="2" id="KW-0349">Heme</keyword>
<keyword evidence="7" id="KW-1185">Reference proteome</keyword>
<sequence>MSFFNLFRRNKNKTTSPAATPYEAIGGEPAVKAIANSFYDIMASDPMAKELYALHPQPLDRIRHVFFLYLMMWTGGPDDYQTQFGHPRLRARHLPYTVTPALKAQWMYCMNKAIFLHVSDFTLATRLLSALDDLATHMINQPEAD</sequence>
<evidence type="ECO:0000256" key="4">
    <source>
        <dbReference type="ARBA" id="ARBA00023004"/>
    </source>
</evidence>
<evidence type="ECO:0000256" key="2">
    <source>
        <dbReference type="ARBA" id="ARBA00022617"/>
    </source>
</evidence>
<dbReference type="GO" id="GO:0005344">
    <property type="term" value="F:oxygen carrier activity"/>
    <property type="evidence" value="ECO:0007669"/>
    <property type="project" value="InterPro"/>
</dbReference>
<proteinExistence type="inferred from homology"/>
<dbReference type="RefSeq" id="WP_108568634.1">
    <property type="nucleotide sequence ID" value="NZ_CP031769.1"/>
</dbReference>